<accession>A0A9N9GTR5</accession>
<proteinExistence type="predicted"/>
<reference evidence="1" key="1">
    <citation type="submission" date="2021-06" db="EMBL/GenBank/DDBJ databases">
        <authorList>
            <person name="Kallberg Y."/>
            <person name="Tangrot J."/>
            <person name="Rosling A."/>
        </authorList>
    </citation>
    <scope>NUCLEOTIDE SEQUENCE</scope>
    <source>
        <strain evidence="1">IA702</strain>
    </source>
</reference>
<dbReference type="AlphaFoldDB" id="A0A9N9GTR5"/>
<feature type="non-terminal residue" evidence="1">
    <location>
        <position position="1"/>
    </location>
</feature>
<gene>
    <name evidence="1" type="ORF">POCULU_LOCUS9026</name>
</gene>
<protein>
    <submittedName>
        <fullName evidence="1">9493_t:CDS:1</fullName>
    </submittedName>
</protein>
<dbReference type="Proteomes" id="UP000789572">
    <property type="component" value="Unassembled WGS sequence"/>
</dbReference>
<organism evidence="1 2">
    <name type="scientific">Paraglomus occultum</name>
    <dbReference type="NCBI Taxonomy" id="144539"/>
    <lineage>
        <taxon>Eukaryota</taxon>
        <taxon>Fungi</taxon>
        <taxon>Fungi incertae sedis</taxon>
        <taxon>Mucoromycota</taxon>
        <taxon>Glomeromycotina</taxon>
        <taxon>Glomeromycetes</taxon>
        <taxon>Paraglomerales</taxon>
        <taxon>Paraglomeraceae</taxon>
        <taxon>Paraglomus</taxon>
    </lineage>
</organism>
<comment type="caution">
    <text evidence="1">The sequence shown here is derived from an EMBL/GenBank/DDBJ whole genome shotgun (WGS) entry which is preliminary data.</text>
</comment>
<evidence type="ECO:0000313" key="2">
    <source>
        <dbReference type="Proteomes" id="UP000789572"/>
    </source>
</evidence>
<dbReference type="EMBL" id="CAJVPJ010003025">
    <property type="protein sequence ID" value="CAG8633500.1"/>
    <property type="molecule type" value="Genomic_DNA"/>
</dbReference>
<dbReference type="OrthoDB" id="2427573at2759"/>
<evidence type="ECO:0000313" key="1">
    <source>
        <dbReference type="EMBL" id="CAG8633500.1"/>
    </source>
</evidence>
<name>A0A9N9GTR5_9GLOM</name>
<sequence>VVLSKHETEWLTSYIKGENWIAESIKNIKTEERLYEEARNYIIEQFNFLESESQTDKTEGFDVTKDLSFKSTKKSKTEEEDVDEEFDYIEEDDEFEEFDDDNELCEDEYDDSDTTVVGILRVKIDQASDILSGGMGVRAFKVNSQGAAKKGTPAYTADSAYGVHCVPVRNAKGQLVFEIFDKTLTDFNAEFLLTLSDLITRNSDGLYNKKQALEKSEQINIPGGSKCKIRLNAQFYSTRSESGRFDFSKDTVDINDLYRLIGMTFNASLSDVSNNLALSFKVESASDFFHALATRIGTDKQLMSRYVTDDGSLVYDEPSTIPETKSEILPSAPIADDPLNKPKSVSTDFISISQSVYS</sequence>
<keyword evidence="2" id="KW-1185">Reference proteome</keyword>
<feature type="non-terminal residue" evidence="1">
    <location>
        <position position="358"/>
    </location>
</feature>